<dbReference type="PANTHER" id="PTHR35340">
    <property type="entry name" value="PQQ ENZYME REPEAT PROTEIN-RELATED"/>
    <property type="match status" value="1"/>
</dbReference>
<dbReference type="Proteomes" id="UP000199437">
    <property type="component" value="Unassembled WGS sequence"/>
</dbReference>
<keyword evidence="3" id="KW-1185">Reference proteome</keyword>
<dbReference type="InterPro" id="IPR010262">
    <property type="entry name" value="Arylsulfotransferase_bact"/>
</dbReference>
<dbReference type="EMBL" id="FOIR01000002">
    <property type="protein sequence ID" value="SEW24380.1"/>
    <property type="molecule type" value="Genomic_DNA"/>
</dbReference>
<proteinExistence type="predicted"/>
<evidence type="ECO:0000259" key="1">
    <source>
        <dbReference type="Pfam" id="PF17425"/>
    </source>
</evidence>
<dbReference type="Pfam" id="PF05935">
    <property type="entry name" value="Arylsulfotrans"/>
    <property type="match status" value="1"/>
</dbReference>
<feature type="domain" description="Arylsulfotransferase N-terminal" evidence="1">
    <location>
        <begin position="50"/>
        <end position="130"/>
    </location>
</feature>
<dbReference type="AlphaFoldDB" id="A0A1I0QBG2"/>
<evidence type="ECO:0000313" key="3">
    <source>
        <dbReference type="Proteomes" id="UP000199437"/>
    </source>
</evidence>
<dbReference type="InterPro" id="IPR035391">
    <property type="entry name" value="Arylsulfotran_N"/>
</dbReference>
<reference evidence="3" key="1">
    <citation type="submission" date="2016-10" db="EMBL/GenBank/DDBJ databases">
        <authorList>
            <person name="Varghese N."/>
            <person name="Submissions S."/>
        </authorList>
    </citation>
    <scope>NUCLEOTIDE SEQUENCE [LARGE SCALE GENOMIC DNA]</scope>
    <source>
        <strain evidence="3">CGMCC 1.12402</strain>
    </source>
</reference>
<dbReference type="SUPFAM" id="SSF101898">
    <property type="entry name" value="NHL repeat"/>
    <property type="match status" value="1"/>
</dbReference>
<name>A0A1I0QBG2_9BACT</name>
<dbReference type="Gene3D" id="2.60.40.3100">
    <property type="entry name" value="Arylsulphate sulphotransferase monomer, N-terminal domain"/>
    <property type="match status" value="1"/>
</dbReference>
<keyword evidence="2" id="KW-0808">Transferase</keyword>
<dbReference type="InterPro" id="IPR053143">
    <property type="entry name" value="Arylsulfate_ST"/>
</dbReference>
<gene>
    <name evidence="2" type="ORF">SAMN05216290_2186</name>
</gene>
<dbReference type="PANTHER" id="PTHR35340:SF10">
    <property type="entry name" value="CYTOPLASMIC PROTEIN"/>
    <property type="match status" value="1"/>
</dbReference>
<sequence>MIEVMKTHINWSVKGLQQVGAFFAVLLVLSGCGTAPKTFDELVKGDLALTLNPYERSPLGALTSFTTTEPVAVSLEIAGDISISKTFDTYNTIHSVPILGLYPNKLNSVKLTLTTEAGASVTKDFSIQTAPLPDFLPSINITKLEKNKMEEGLHLIEMLVANNGKFHSYTMMFDDNGAVRWYMDMSSTGQITYSALRNKRGNWLYLDWDDIYELDDLGRQVSKKQMTSFAGNHHVMEADNGNLLMGGTRKGADVVRADGRRVVTRFDHVLEWDLAANQPVNYWDIGEYLDIDRIVFNPGYSLDFMADWFHLNGIAKDPKDGSIIASGRSQGVVKMGADKSLKWIMAPHARWGRAGRTGQGNPTEPFLLTALDSEGKPLPENVQFGIESTDDFSWNTGQHSMNILPNGNLLIFDNGMSRDFAEKPTYSRAVEYKIDDEKRTIQQVWQYGKERGLEMFSPITSDVDVLANGNRLITSGNIRLSDEPAHAKLIEITYPKNEVVFEAEIYFKDAKGTGEQAWAQFDLVYRGQRYNLYDDGQGKEIATSSKSTISAQALHQY</sequence>
<dbReference type="PROSITE" id="PS51257">
    <property type="entry name" value="PROKAR_LIPOPROTEIN"/>
    <property type="match status" value="1"/>
</dbReference>
<accession>A0A1I0QBG2</accession>
<dbReference type="OrthoDB" id="304912at2"/>
<dbReference type="InterPro" id="IPR038477">
    <property type="entry name" value="ASST_N_sf"/>
</dbReference>
<dbReference type="GO" id="GO:0004062">
    <property type="term" value="F:aryl sulfotransferase activity"/>
    <property type="evidence" value="ECO:0007669"/>
    <property type="project" value="InterPro"/>
</dbReference>
<evidence type="ECO:0000313" key="2">
    <source>
        <dbReference type="EMBL" id="SEW24380.1"/>
    </source>
</evidence>
<protein>
    <submittedName>
        <fullName evidence="2">Arylsulfate sulfotransferase</fullName>
    </submittedName>
</protein>
<organism evidence="2 3">
    <name type="scientific">Roseivirga pacifica</name>
    <dbReference type="NCBI Taxonomy" id="1267423"/>
    <lineage>
        <taxon>Bacteria</taxon>
        <taxon>Pseudomonadati</taxon>
        <taxon>Bacteroidota</taxon>
        <taxon>Cytophagia</taxon>
        <taxon>Cytophagales</taxon>
        <taxon>Roseivirgaceae</taxon>
        <taxon>Roseivirga</taxon>
    </lineage>
</organism>
<dbReference type="STRING" id="1267423.SAMN05216290_2186"/>
<dbReference type="Pfam" id="PF17425">
    <property type="entry name" value="Arylsulfotran_N"/>
    <property type="match status" value="1"/>
</dbReference>